<reference evidence="3" key="1">
    <citation type="submission" date="2021-02" db="EMBL/GenBank/DDBJ databases">
        <authorList>
            <person name="Nowell W R."/>
        </authorList>
    </citation>
    <scope>NUCLEOTIDE SEQUENCE</scope>
</reference>
<proteinExistence type="predicted"/>
<evidence type="ECO:0000313" key="4">
    <source>
        <dbReference type="Proteomes" id="UP000682733"/>
    </source>
</evidence>
<gene>
    <name evidence="2" type="ORF">OVA965_LOCUS44389</name>
    <name evidence="3" type="ORF">TMI583_LOCUS47159</name>
</gene>
<sequence length="123" mass="14090">MKQNRDRVEIVSDVLSVNNHIVKQIKPPSSDPIKHKVTRPPPAIPKQLPVQQQQPSNQQTSSLIDIRNDADASPKQPDPIQWMIPLPELITNRNIPPLGTHNLTSFYINANRAIDIRMYYRQN</sequence>
<feature type="compositionally biased region" description="Low complexity" evidence="1">
    <location>
        <begin position="45"/>
        <end position="62"/>
    </location>
</feature>
<comment type="caution">
    <text evidence="3">The sequence shown here is derived from an EMBL/GenBank/DDBJ whole genome shotgun (WGS) entry which is preliminary data.</text>
</comment>
<evidence type="ECO:0000313" key="2">
    <source>
        <dbReference type="EMBL" id="CAF1642976.1"/>
    </source>
</evidence>
<dbReference type="Proteomes" id="UP000682733">
    <property type="component" value="Unassembled WGS sequence"/>
</dbReference>
<evidence type="ECO:0000313" key="3">
    <source>
        <dbReference type="EMBL" id="CAF4481353.1"/>
    </source>
</evidence>
<protein>
    <submittedName>
        <fullName evidence="3">Uncharacterized protein</fullName>
    </submittedName>
</protein>
<dbReference type="EMBL" id="CAJOBA010090258">
    <property type="protein sequence ID" value="CAF4481353.1"/>
    <property type="molecule type" value="Genomic_DNA"/>
</dbReference>
<name>A0A8S2X8A8_9BILA</name>
<dbReference type="AlphaFoldDB" id="A0A8S2X8A8"/>
<dbReference type="Proteomes" id="UP000677228">
    <property type="component" value="Unassembled WGS sequence"/>
</dbReference>
<accession>A0A8S2X8A8</accession>
<dbReference type="EMBL" id="CAJNOK010063107">
    <property type="protein sequence ID" value="CAF1642976.1"/>
    <property type="molecule type" value="Genomic_DNA"/>
</dbReference>
<evidence type="ECO:0000256" key="1">
    <source>
        <dbReference type="SAM" id="MobiDB-lite"/>
    </source>
</evidence>
<feature type="region of interest" description="Disordered" evidence="1">
    <location>
        <begin position="22"/>
        <end position="80"/>
    </location>
</feature>
<organism evidence="3 4">
    <name type="scientific">Didymodactylos carnosus</name>
    <dbReference type="NCBI Taxonomy" id="1234261"/>
    <lineage>
        <taxon>Eukaryota</taxon>
        <taxon>Metazoa</taxon>
        <taxon>Spiralia</taxon>
        <taxon>Gnathifera</taxon>
        <taxon>Rotifera</taxon>
        <taxon>Eurotatoria</taxon>
        <taxon>Bdelloidea</taxon>
        <taxon>Philodinida</taxon>
        <taxon>Philodinidae</taxon>
        <taxon>Didymodactylos</taxon>
    </lineage>
</organism>